<proteinExistence type="predicted"/>
<accession>A0A6A0H7Z2</accession>
<dbReference type="InterPro" id="IPR040181">
    <property type="entry name" value="PKHG5/7"/>
</dbReference>
<gene>
    <name evidence="1" type="ORF">HAZT_HAZT004779</name>
</gene>
<dbReference type="Gene3D" id="2.30.29.30">
    <property type="entry name" value="Pleckstrin-homology domain (PH domain)/Phosphotyrosine-binding domain (PTB)"/>
    <property type="match status" value="1"/>
</dbReference>
<reference evidence="1" key="2">
    <citation type="journal article" date="2018" name="Environ. Sci. Technol.">
        <title>The Toxicogenome of Hyalella azteca: A Model for Sediment Ecotoxicology and Evolutionary Toxicology.</title>
        <authorList>
            <person name="Poynton H.C."/>
            <person name="Hasenbein S."/>
            <person name="Benoit J.B."/>
            <person name="Sepulveda M.S."/>
            <person name="Poelchau M.F."/>
            <person name="Hughes D.S.T."/>
            <person name="Murali S.C."/>
            <person name="Chen S."/>
            <person name="Glastad K.M."/>
            <person name="Goodisman M.A.D."/>
            <person name="Werren J.H."/>
            <person name="Vineis J.H."/>
            <person name="Bowen J.L."/>
            <person name="Friedrich M."/>
            <person name="Jones J."/>
            <person name="Robertson H.M."/>
            <person name="Feyereisen R."/>
            <person name="Mechler-Hickson A."/>
            <person name="Mathers N."/>
            <person name="Lee C.E."/>
            <person name="Colbourne J.K."/>
            <person name="Biales A."/>
            <person name="Johnston J.S."/>
            <person name="Wellborn G.A."/>
            <person name="Rosendale A.J."/>
            <person name="Cridge A.G."/>
            <person name="Munoz-Torres M.C."/>
            <person name="Bain P.A."/>
            <person name="Manny A.R."/>
            <person name="Major K.M."/>
            <person name="Lambert F.N."/>
            <person name="Vulpe C.D."/>
            <person name="Tuck P."/>
            <person name="Blalock B.J."/>
            <person name="Lin Y.Y."/>
            <person name="Smith M.E."/>
            <person name="Ochoa-Acuna H."/>
            <person name="Chen M.M."/>
            <person name="Childers C.P."/>
            <person name="Qu J."/>
            <person name="Dugan S."/>
            <person name="Lee S.L."/>
            <person name="Chao H."/>
            <person name="Dinh H."/>
            <person name="Han Y."/>
            <person name="Doddapaneni H."/>
            <person name="Worley K.C."/>
            <person name="Muzny D.M."/>
            <person name="Gibbs R.A."/>
            <person name="Richards S."/>
        </authorList>
    </citation>
    <scope>NUCLEOTIDE SEQUENCE</scope>
    <source>
        <strain evidence="1">HAZT.00-mixed</strain>
        <tissue evidence="1">Whole organism</tissue>
    </source>
</reference>
<dbReference type="Proteomes" id="UP000711488">
    <property type="component" value="Unassembled WGS sequence"/>
</dbReference>
<sequence length="154" mass="17611">MSAIARQPCERLIVSPRRQIIMEGALHLLDNNKPQEMYVILFDDMLLITRRKKGLSKKKSSLSENWPSSCSRPSSGESAMRYIVYKQPLSLDRFFLHDVPVSEAVTAKLESAFVMVNLNRFQQIVAVYTFLAQTDQAKVGLARLLETIKKTRHN</sequence>
<comment type="caution">
    <text evidence="1">The sequence shown here is derived from an EMBL/GenBank/DDBJ whole genome shotgun (WGS) entry which is preliminary data.</text>
</comment>
<name>A0A6A0H7Z2_HYAAZ</name>
<reference evidence="1" key="1">
    <citation type="submission" date="2014-08" db="EMBL/GenBank/DDBJ databases">
        <authorList>
            <person name="Murali S."/>
            <person name="Richards S."/>
            <person name="Bandaranaike D."/>
            <person name="Bellair M."/>
            <person name="Blankenburg K."/>
            <person name="Chao H."/>
            <person name="Dinh H."/>
            <person name="Doddapaneni H."/>
            <person name="Dugan-Rocha S."/>
            <person name="Elkadiri S."/>
            <person name="Gnanaolivu R."/>
            <person name="Hughes D."/>
            <person name="Lee S."/>
            <person name="Li M."/>
            <person name="Ming W."/>
            <person name="Munidasa M."/>
            <person name="Muniz J."/>
            <person name="Nguyen L."/>
            <person name="Osuji N."/>
            <person name="Pu L.-L."/>
            <person name="Puazo M."/>
            <person name="Skinner E."/>
            <person name="Qu C."/>
            <person name="Quiroz J."/>
            <person name="Raj R."/>
            <person name="Weissenberger G."/>
            <person name="Xin Y."/>
            <person name="Zou X."/>
            <person name="Han Y."/>
            <person name="Worley K."/>
            <person name="Muzny D."/>
            <person name="Gibbs R."/>
        </authorList>
    </citation>
    <scope>NUCLEOTIDE SEQUENCE</scope>
    <source>
        <strain evidence="1">HAZT.00-mixed</strain>
        <tissue evidence="1">Whole organism</tissue>
    </source>
</reference>
<evidence type="ECO:0000313" key="1">
    <source>
        <dbReference type="EMBL" id="KAA0201832.1"/>
    </source>
</evidence>
<dbReference type="InterPro" id="IPR011993">
    <property type="entry name" value="PH-like_dom_sf"/>
</dbReference>
<dbReference type="GO" id="GO:0007266">
    <property type="term" value="P:Rho protein signal transduction"/>
    <property type="evidence" value="ECO:0007669"/>
    <property type="project" value="TreeGrafter"/>
</dbReference>
<reference evidence="1" key="3">
    <citation type="submission" date="2019-06" db="EMBL/GenBank/DDBJ databases">
        <authorList>
            <person name="Poynton C."/>
            <person name="Hasenbein S."/>
            <person name="Benoit J.B."/>
            <person name="Sepulveda M.S."/>
            <person name="Poelchau M.F."/>
            <person name="Murali S.C."/>
            <person name="Chen S."/>
            <person name="Glastad K.M."/>
            <person name="Werren J.H."/>
            <person name="Vineis J.H."/>
            <person name="Bowen J.L."/>
            <person name="Friedrich M."/>
            <person name="Jones J."/>
            <person name="Robertson H.M."/>
            <person name="Feyereisen R."/>
            <person name="Mechler-Hickson A."/>
            <person name="Mathers N."/>
            <person name="Lee C.E."/>
            <person name="Colbourne J.K."/>
            <person name="Biales A."/>
            <person name="Johnston J.S."/>
            <person name="Wellborn G.A."/>
            <person name="Rosendale A.J."/>
            <person name="Cridge A.G."/>
            <person name="Munoz-Torres M.C."/>
            <person name="Bain P.A."/>
            <person name="Manny A.R."/>
            <person name="Major K.M."/>
            <person name="Lambert F.N."/>
            <person name="Vulpe C.D."/>
            <person name="Tuck P."/>
            <person name="Blalock B.J."/>
            <person name="Lin Y.-Y."/>
            <person name="Smith M.E."/>
            <person name="Ochoa-Acuna H."/>
            <person name="Chen M.-J.M."/>
            <person name="Childers C.P."/>
            <person name="Qu J."/>
            <person name="Dugan S."/>
            <person name="Lee S.L."/>
            <person name="Chao H."/>
            <person name="Dinh H."/>
            <person name="Han Y."/>
            <person name="Doddapaneni H."/>
            <person name="Worley K.C."/>
            <person name="Muzny D.M."/>
            <person name="Gibbs R.A."/>
            <person name="Richards S."/>
        </authorList>
    </citation>
    <scope>NUCLEOTIDE SEQUENCE</scope>
    <source>
        <strain evidence="1">HAZT.00-mixed</strain>
        <tissue evidence="1">Whole organism</tissue>
    </source>
</reference>
<dbReference type="PANTHER" id="PTHR13217:SF6">
    <property type="entry name" value="PLECKSTRIN HOMOLOGY DOMAIN-CONTAINING FAMILY G MEMBER 7"/>
    <property type="match status" value="1"/>
</dbReference>
<organism evidence="1">
    <name type="scientific">Hyalella azteca</name>
    <name type="common">Amphipod</name>
    <dbReference type="NCBI Taxonomy" id="294128"/>
    <lineage>
        <taxon>Eukaryota</taxon>
        <taxon>Metazoa</taxon>
        <taxon>Ecdysozoa</taxon>
        <taxon>Arthropoda</taxon>
        <taxon>Crustacea</taxon>
        <taxon>Multicrustacea</taxon>
        <taxon>Malacostraca</taxon>
        <taxon>Eumalacostraca</taxon>
        <taxon>Peracarida</taxon>
        <taxon>Amphipoda</taxon>
        <taxon>Senticaudata</taxon>
        <taxon>Talitrida</taxon>
        <taxon>Talitroidea</taxon>
        <taxon>Hyalellidae</taxon>
        <taxon>Hyalella</taxon>
    </lineage>
</organism>
<dbReference type="PANTHER" id="PTHR13217">
    <property type="entry name" value="PLECKSTRIN HOMOLOGY DOMAIN-CONTAINING FAMILY G MEMBER 7"/>
    <property type="match status" value="1"/>
</dbReference>
<protein>
    <submittedName>
        <fullName evidence="1">Uncharacterized protein</fullName>
    </submittedName>
</protein>
<dbReference type="SUPFAM" id="SSF50729">
    <property type="entry name" value="PH domain-like"/>
    <property type="match status" value="1"/>
</dbReference>
<dbReference type="AlphaFoldDB" id="A0A6A0H7Z2"/>
<dbReference type="EMBL" id="JQDR03004928">
    <property type="protein sequence ID" value="KAA0201832.1"/>
    <property type="molecule type" value="Genomic_DNA"/>
</dbReference>